<dbReference type="Pfam" id="PF13365">
    <property type="entry name" value="Trypsin_2"/>
    <property type="match status" value="1"/>
</dbReference>
<accession>A0A2A2K271</accession>
<keyword evidence="2" id="KW-1185">Reference proteome</keyword>
<dbReference type="Proteomes" id="UP000218231">
    <property type="component" value="Unassembled WGS sequence"/>
</dbReference>
<evidence type="ECO:0000313" key="2">
    <source>
        <dbReference type="Proteomes" id="UP000218231"/>
    </source>
</evidence>
<organism evidence="1 2">
    <name type="scientific">Diploscapter pachys</name>
    <dbReference type="NCBI Taxonomy" id="2018661"/>
    <lineage>
        <taxon>Eukaryota</taxon>
        <taxon>Metazoa</taxon>
        <taxon>Ecdysozoa</taxon>
        <taxon>Nematoda</taxon>
        <taxon>Chromadorea</taxon>
        <taxon>Rhabditida</taxon>
        <taxon>Rhabditina</taxon>
        <taxon>Rhabditomorpha</taxon>
        <taxon>Rhabditoidea</taxon>
        <taxon>Rhabditidae</taxon>
        <taxon>Diploscapter</taxon>
    </lineage>
</organism>
<protein>
    <recommendedName>
        <fullName evidence="3">Peptidase S1 domain-containing protein</fullName>
    </recommendedName>
</protein>
<dbReference type="SUPFAM" id="SSF50494">
    <property type="entry name" value="Trypsin-like serine proteases"/>
    <property type="match status" value="1"/>
</dbReference>
<dbReference type="InterPro" id="IPR043504">
    <property type="entry name" value="Peptidase_S1_PA_chymotrypsin"/>
</dbReference>
<reference evidence="1 2" key="1">
    <citation type="journal article" date="2017" name="Curr. Biol.">
        <title>Genome architecture and evolution of a unichromosomal asexual nematode.</title>
        <authorList>
            <person name="Fradin H."/>
            <person name="Zegar C."/>
            <person name="Gutwein M."/>
            <person name="Lucas J."/>
            <person name="Kovtun M."/>
            <person name="Corcoran D."/>
            <person name="Baugh L.R."/>
            <person name="Kiontke K."/>
            <person name="Gunsalus K."/>
            <person name="Fitch D.H."/>
            <person name="Piano F."/>
        </authorList>
    </citation>
    <scope>NUCLEOTIDE SEQUENCE [LARGE SCALE GENOMIC DNA]</scope>
    <source>
        <strain evidence="1">PF1309</strain>
    </source>
</reference>
<name>A0A2A2K271_9BILA</name>
<gene>
    <name evidence="1" type="ORF">WR25_00240</name>
</gene>
<evidence type="ECO:0000313" key="1">
    <source>
        <dbReference type="EMBL" id="PAV68024.1"/>
    </source>
</evidence>
<dbReference type="InterPro" id="IPR009003">
    <property type="entry name" value="Peptidase_S1_PA"/>
</dbReference>
<sequence>MDVDRLRASLLRNGDVAPNGVDVGLDPDERDRIAEAFGLAPGCVAALDLGQAWPNLAVDWLRCINRARDAPGPLLLCWCPTCLEEGRRAGGAYLDREAALPLVLCHRHLRWRYESCRNCVPTRQPTFVHINGATELICPDCRKLLQTVVHRVPASEWPSDDRRGARQFEMLLAFEKCLRAAWLGHSSHWFGVGEVQPSEFLALLDDLTKALLARNLDQTSLINRFQCEFIGAVPHHRPRSWADASFPKLSPRMRAKVLCAVIAIISREEISVLFSLWYWTRSSGSEVKAQKLEWLFENATTRVQAMLIRGSERWPAALRERMRVLHGASGIDVDNVLARFEAIRAELGFTSLVRRPGDPATVCRGWLRRYDIGSANRGEADSMNTKDLAKQVADHLGTTEKQTRDLLDAEALERVPWASRGRETPISRLARSIVPVGNKAGVPKGDLALHIAIQDPAHEDWVMDIQGTAFQVGRGKLYTCWHVVEALRLKEHEAYLWANSRLNGVEAQRPYPFAAVMRYYDQRFENGGPGIDAGILICPATESEEAPYDVPPVAWGDSTKVGIGDRVLIGGFPLGKAMFFSNATNRGLVQPSFFEGIISAVIPAIQRGETRLFQISSVALGGISGGVVCDAKTGAVLGMVTSGLTVGEISLPITYAIPSEVLRPFADAISFDVGDGERWR</sequence>
<dbReference type="Gene3D" id="2.40.10.10">
    <property type="entry name" value="Trypsin-like serine proteases"/>
    <property type="match status" value="1"/>
</dbReference>
<comment type="caution">
    <text evidence="1">The sequence shown here is derived from an EMBL/GenBank/DDBJ whole genome shotgun (WGS) entry which is preliminary data.</text>
</comment>
<dbReference type="EMBL" id="LIAE01009839">
    <property type="protein sequence ID" value="PAV68024.1"/>
    <property type="molecule type" value="Genomic_DNA"/>
</dbReference>
<dbReference type="AlphaFoldDB" id="A0A2A2K271"/>
<evidence type="ECO:0008006" key="3">
    <source>
        <dbReference type="Google" id="ProtNLM"/>
    </source>
</evidence>
<proteinExistence type="predicted"/>